<dbReference type="InterPro" id="IPR029313">
    <property type="entry name" value="FANCI_S3"/>
</dbReference>
<reference evidence="7" key="1">
    <citation type="submission" date="2014-11" db="EMBL/GenBank/DDBJ databases">
        <authorList>
            <person name="Geib S."/>
        </authorList>
    </citation>
    <scope>NUCLEOTIDE SEQUENCE</scope>
</reference>
<name>A0A0A1WJS3_ZEUCU</name>
<gene>
    <name evidence="7" type="primary">Fanci_0</name>
    <name evidence="7" type="ORF">g.7645</name>
</gene>
<feature type="domain" description="FANCI solenoid 3" evidence="4">
    <location>
        <begin position="842"/>
        <end position="1068"/>
    </location>
</feature>
<dbReference type="Pfam" id="PF14678">
    <property type="entry name" value="FANCI_S4"/>
    <property type="match status" value="1"/>
</dbReference>
<dbReference type="GO" id="GO:0070182">
    <property type="term" value="F:DNA polymerase binding"/>
    <property type="evidence" value="ECO:0007669"/>
    <property type="project" value="TreeGrafter"/>
</dbReference>
<dbReference type="Pfam" id="PF14675">
    <property type="entry name" value="FANCI_S1"/>
    <property type="match status" value="1"/>
</dbReference>
<evidence type="ECO:0000259" key="4">
    <source>
        <dbReference type="Pfam" id="PF14677"/>
    </source>
</evidence>
<dbReference type="InterPro" id="IPR029312">
    <property type="entry name" value="FANCI_HD2"/>
</dbReference>
<evidence type="ECO:0000259" key="5">
    <source>
        <dbReference type="Pfam" id="PF14678"/>
    </source>
</evidence>
<evidence type="ECO:0000313" key="7">
    <source>
        <dbReference type="EMBL" id="JAC99106.1"/>
    </source>
</evidence>
<feature type="compositionally biased region" description="Polar residues" evidence="1">
    <location>
        <begin position="1404"/>
        <end position="1413"/>
    </location>
</feature>
<evidence type="ECO:0000256" key="1">
    <source>
        <dbReference type="SAM" id="MobiDB-lite"/>
    </source>
</evidence>
<dbReference type="Pfam" id="PF14677">
    <property type="entry name" value="FANCI_S3"/>
    <property type="match status" value="1"/>
</dbReference>
<reference evidence="7" key="2">
    <citation type="journal article" date="2015" name="Gigascience">
        <title>Reconstructing a comprehensive transcriptome assembly of a white-pupal translocated strain of the pest fruit fly Bactrocera cucurbitae.</title>
        <authorList>
            <person name="Sim S.B."/>
            <person name="Calla B."/>
            <person name="Hall B."/>
            <person name="DeRego T."/>
            <person name="Geib S.M."/>
        </authorList>
    </citation>
    <scope>NUCLEOTIDE SEQUENCE</scope>
</reference>
<accession>A0A0A1WJS3</accession>
<dbReference type="InterPro" id="IPR026171">
    <property type="entry name" value="FANCI"/>
</dbReference>
<proteinExistence type="predicted"/>
<dbReference type="InterPro" id="IPR029315">
    <property type="entry name" value="FANCI_S2"/>
</dbReference>
<feature type="domain" description="FANCI solenoid 1" evidence="2">
    <location>
        <begin position="89"/>
        <end position="309"/>
    </location>
</feature>
<feature type="domain" description="FANCI solenoid 4" evidence="5">
    <location>
        <begin position="1079"/>
        <end position="1329"/>
    </location>
</feature>
<protein>
    <submittedName>
        <fullName evidence="7">Fanconi anemia group I protein homolog</fullName>
    </submittedName>
</protein>
<feature type="region of interest" description="Disordered" evidence="1">
    <location>
        <begin position="1395"/>
        <end position="1424"/>
    </location>
</feature>
<sequence length="1513" mass="174492">MFNVDKNNELSHVLHSGILSSKGKSVESLIREYGEKKNLPDLHSLIEKTDTMTLVAILNSKFGRNDCVSFWSYILEGLSFGYSSRHLVEKRFACVKHMLKGLQRVELRYKQTYDLIIRLCQHISTFPSDQLIYILEVCIDGIRMGDRKYVCWKDLLPDVLEVLAKQPQLTVDGILVKGSEFRANIINSLTTMNWPIEILTPIADMLRALNLKNTEVNAVLNKFGGLVQSLTPIDLPPLAFQLFSICSTCTEVMILVLAFDKYFYRFYYKKLFADMESNSSDYDSIDSYSDKEMREAEETTLYHLNYCTQYKIGETQMCAILRNFCSMPDLILTPFVLSSIISLSSANREPESLRHTTSILLNFLRSVIHSNEEEQKMAEYSAWCRDTLQRKQVKLDYVLSVLIDHNKDGQDVITPGLVGLAFTLLKTKNNVPLNSLAMSFLTKFIRKRFVFGQGVVKKLAEWMIVEQDQFQFGECLLMLTVADTFTVSECIKTIKYVMEFFLWLPGDHSMRMMSFILPILKISAVVRDAFIEVLRKAINSSMQHIRIVAVYGFCMILKQLNNSNSQRSQLNASSFCTQYSISTFSLMSQVTIDNRQYPFRHFDMLTLEIMDLLRSCFANNIVMKSVLYKSMIDTNLYANMIRPVPHVLQFIDWHFRSFFRAPIATDVDEDYCVLFDKAVRTSPMNTYELQIHDNLGLLVQFVSHCLSKYDGFESGYDVREIKRLLCLAVDKVITKELQFEEKDDNWQPKRSAMLEVQINFLEGLMSYSLLTANANNDTIKHILPLFKIHCKVRETHKSFASISRKQLQKNNRINNEDGSTMKNITINGLVVDNFNCTSVGNIWDFPVIEKFMRLLFEDVVPFATSHNAEVLRSNVEFVRYVFEITAQKVAALRNEPEYKQLSHSKRTLKYLTDVTKVIYERCICRLRDMWCSFDENTAALSAECFQQCLQTADVIYKKKFVDIFLKGFDLHSINNCKQSPEILHNIIDVFMEEEYSPDKLCSPRGNKHAENSDLKRILEALLQSLEVIYDNISFTDRLTTESYKWLLKFCQCNVVKSEKLSLVHKLLFTQRQKTHSGAFFNTIAIQLCTIWGAISDEFYDSECPPAFALKSLTMESAKSYFLYLCQALRKQIDEVEHFILKVNNINFKYRIVTEDERDICLSQLRSMERSICSQLLHISNALKNLVNACIPLGSLTDQLLKLLIQHYICLKNITKHFLSCVESSHVCMQTTKFEYLLRAIGKSLPINIYALISYIESNVIDKGQEKHLNPGAESVKILRETKLIPKVVLHLETFNRFVIILSKKTNSRISNFLHQGTVHDFRFRTHTLTAAVQRTFSLSSEISEDMSVENVMKENLNEENTDLTIHELMPILSRKTSKQLIRNDEECNNINEAEEILQEDESKSASNEILNHSENNRKSSKRKLRSCDNDTYGEFCNIANVDSTRRPSSTPDNVEVLEYESNQESASQLFKNLAKINKKAKKRTHKEIDDNAVVNAAVIIPPKQKRGRTLNKK</sequence>
<organism evidence="7">
    <name type="scientific">Zeugodacus cucurbitae</name>
    <name type="common">Melon fruit fly</name>
    <name type="synonym">Bactrocera cucurbitae</name>
    <dbReference type="NCBI Taxonomy" id="28588"/>
    <lineage>
        <taxon>Eukaryota</taxon>
        <taxon>Metazoa</taxon>
        <taxon>Ecdysozoa</taxon>
        <taxon>Arthropoda</taxon>
        <taxon>Hexapoda</taxon>
        <taxon>Insecta</taxon>
        <taxon>Pterygota</taxon>
        <taxon>Neoptera</taxon>
        <taxon>Endopterygota</taxon>
        <taxon>Diptera</taxon>
        <taxon>Brachycera</taxon>
        <taxon>Muscomorpha</taxon>
        <taxon>Tephritoidea</taxon>
        <taxon>Tephritidae</taxon>
        <taxon>Zeugodacus</taxon>
        <taxon>Zeugodacus</taxon>
    </lineage>
</organism>
<dbReference type="InterPro" id="IPR029308">
    <property type="entry name" value="FANCI_S1"/>
</dbReference>
<feature type="domain" description="FANCI helical" evidence="6">
    <location>
        <begin position="580"/>
        <end position="795"/>
    </location>
</feature>
<dbReference type="Pfam" id="PF14676">
    <property type="entry name" value="FANCI_S2"/>
    <property type="match status" value="1"/>
</dbReference>
<dbReference type="InterPro" id="IPR029314">
    <property type="entry name" value="FANCI_S4"/>
</dbReference>
<evidence type="ECO:0000259" key="3">
    <source>
        <dbReference type="Pfam" id="PF14676"/>
    </source>
</evidence>
<dbReference type="PANTHER" id="PTHR21818">
    <property type="entry name" value="BC025462 PROTEIN"/>
    <property type="match status" value="1"/>
</dbReference>
<evidence type="ECO:0000259" key="6">
    <source>
        <dbReference type="Pfam" id="PF14680"/>
    </source>
</evidence>
<dbReference type="Pfam" id="PF14680">
    <property type="entry name" value="FANCI_HD2"/>
    <property type="match status" value="1"/>
</dbReference>
<feature type="domain" description="FANCI solenoid 2" evidence="3">
    <location>
        <begin position="413"/>
        <end position="554"/>
    </location>
</feature>
<dbReference type="GO" id="GO:0006281">
    <property type="term" value="P:DNA repair"/>
    <property type="evidence" value="ECO:0007669"/>
    <property type="project" value="InterPro"/>
</dbReference>
<dbReference type="EMBL" id="GBXI01015185">
    <property type="protein sequence ID" value="JAC99106.1"/>
    <property type="molecule type" value="Transcribed_RNA"/>
</dbReference>
<dbReference type="PANTHER" id="PTHR21818:SF0">
    <property type="entry name" value="FANCONI ANEMIA GROUP I PROTEIN"/>
    <property type="match status" value="1"/>
</dbReference>
<evidence type="ECO:0000259" key="2">
    <source>
        <dbReference type="Pfam" id="PF14675"/>
    </source>
</evidence>